<evidence type="ECO:0000313" key="2">
    <source>
        <dbReference type="EMBL" id="UGX89810.1"/>
    </source>
</evidence>
<dbReference type="EMBL" id="CP088279">
    <property type="protein sequence ID" value="UGX89810.1"/>
    <property type="molecule type" value="Genomic_DNA"/>
</dbReference>
<accession>A0A7Z0QLY3</accession>
<sequence>MTDGERASLGDPFFELVLARGRFPGTAAELLAVLNDSNGAPEGVPEQMVFVVAEAGQIPFNSASARLPRSVRYVVTRGRPASGPTVLVSTRPPATDPTAFLQVAGWDGRNKVFHFYERAGDAWLWEGSSWHAFDDAARGKGPFDSHVNGTLVMKELRLPWLHWNSTAQEIPLESFPPDHPVRTDPLFAARESADILERRVVRPAVQRWTRARLDRLLGAPGGVAAPRELLRHLLAATSVNIVSSEERSRGSKPEFGLPATFFFDVESIVNQLALDISGLGQAFQVRRPDYESAVAALGLVLKHSDAGFQQAGDAFFAWPVSERAFEDCVVVGELTRRGILSPGFALGLLMVDAWNPTDSAARESLLQYVPAGTTPAGQIEAETRRNINNAAAGLPPEAPERIAADYLTLDEGAMRTRAAAELDAFVAKVRARLATSQGVLDFMRVADWRRRAFRKRRIAEFGLTLPFSNIDENAPPLAVTRDAEVVER</sequence>
<reference evidence="1" key="2">
    <citation type="submission" date="2020-06" db="EMBL/GenBank/DDBJ databases">
        <title>Whole Genome Sequence of Bradyrhizobium sp. Strain 323S2.</title>
        <authorList>
            <person name="Bromfield E.S.P."/>
        </authorList>
    </citation>
    <scope>NUCLEOTIDE SEQUENCE [LARGE SCALE GENOMIC DNA]</scope>
    <source>
        <strain evidence="1">323S2</strain>
    </source>
</reference>
<name>A0A7Z0QLY3_9BRAD</name>
<keyword evidence="2" id="KW-0614">Plasmid</keyword>
<dbReference type="RefSeq" id="WP_166354668.1">
    <property type="nucleotide sequence ID" value="NZ_CP049702.1"/>
</dbReference>
<protein>
    <submittedName>
        <fullName evidence="1">Uncharacterized protein</fullName>
    </submittedName>
</protein>
<gene>
    <name evidence="2" type="ORF">G6321_00003220</name>
    <name evidence="1" type="ORF">G6321_54975</name>
</gene>
<organism evidence="1">
    <name type="scientific">Bradyrhizobium barranii subsp. barranii</name>
    <dbReference type="NCBI Taxonomy" id="2823807"/>
    <lineage>
        <taxon>Bacteria</taxon>
        <taxon>Pseudomonadati</taxon>
        <taxon>Pseudomonadota</taxon>
        <taxon>Alphaproteobacteria</taxon>
        <taxon>Hyphomicrobiales</taxon>
        <taxon>Nitrobacteraceae</taxon>
        <taxon>Bradyrhizobium</taxon>
        <taxon>Bradyrhizobium barranii</taxon>
    </lineage>
</organism>
<reference evidence="2 3" key="1">
    <citation type="journal article" date="2017" name="Syst. Appl. Microbiol.">
        <title>Soybeans inoculated with root zone soils of Canadian native legumes harbour diverse and novel Bradyrhizobium spp. that possess agricultural potential.</title>
        <authorList>
            <person name="Bromfield E.S.P."/>
            <person name="Cloutier S."/>
            <person name="Tambong J.T."/>
            <person name="Tran Thi T.V."/>
        </authorList>
    </citation>
    <scope>NUCLEOTIDE SEQUENCE [LARGE SCALE GENOMIC DNA]</scope>
    <source>
        <strain evidence="2 3">323S2</strain>
    </source>
</reference>
<dbReference type="Proteomes" id="UP000564836">
    <property type="component" value="Plasmid pBb323S2c"/>
</dbReference>
<reference evidence="2 3" key="3">
    <citation type="journal article" date="2022" name="Int. J. Syst. Evol. Microbiol.">
        <title>Strains of Bradyrhizobium barranii sp. nov. associated with legumes native to Canada are symbionts of soybeans and belong to different subspecies (subsp. barranii subsp. nov. and subsp. apii subsp. nov.) and symbiovars (sv. glycinearum and sv. septentrionale).</title>
        <authorList>
            <person name="Bromfield E.S.P."/>
            <person name="Cloutier S."/>
            <person name="Wasai-Hara S."/>
            <person name="Minamisawa K."/>
        </authorList>
    </citation>
    <scope>NUCLEOTIDE SEQUENCE [LARGE SCALE GENOMIC DNA]</scope>
    <source>
        <strain evidence="3">323S2</strain>
        <plasmid evidence="2 3">pBb323S2c</plasmid>
    </source>
</reference>
<evidence type="ECO:0000313" key="3">
    <source>
        <dbReference type="Proteomes" id="UP000564836"/>
    </source>
</evidence>
<proteinExistence type="predicted"/>
<geneLocation type="plasmid" evidence="2 3">
    <name>pBb323S2c</name>
</geneLocation>
<dbReference type="EMBL" id="JACBFH010000005">
    <property type="protein sequence ID" value="NYY96984.1"/>
    <property type="molecule type" value="Genomic_DNA"/>
</dbReference>
<evidence type="ECO:0000313" key="1">
    <source>
        <dbReference type="EMBL" id="NYY96984.1"/>
    </source>
</evidence>
<dbReference type="AlphaFoldDB" id="A0A7Z0QLY3"/>